<sequence length="183" mass="21034">MTELDRVMRGPSEDTRAIALLLSAKLESQALSIIYMTIDRAAWVISEKEEIDKNDFIAWAQKFLIADNEVDFTGLDLWAARCGLLHTGAAESRDYRRNGANLIYYKVKAEMAEEKVLILIGDWLTELGVTPERVRFVDYFWLAHELIEALQRFEAWLRNEPEICARAAAKADRQISFQPLPKE</sequence>
<evidence type="ECO:0000313" key="1">
    <source>
        <dbReference type="EMBL" id="MDO7897289.1"/>
    </source>
</evidence>
<protein>
    <submittedName>
        <fullName evidence="1">Uncharacterized protein</fullName>
    </submittedName>
</protein>
<proteinExistence type="predicted"/>
<evidence type="ECO:0000313" key="2">
    <source>
        <dbReference type="Proteomes" id="UP001228019"/>
    </source>
</evidence>
<name>A0ABT9BXK7_9PSED</name>
<gene>
    <name evidence="1" type="ORF">Q6A48_10340</name>
</gene>
<dbReference type="RefSeq" id="WP_304554023.1">
    <property type="nucleotide sequence ID" value="NZ_JAUQOP010000011.1"/>
</dbReference>
<dbReference type="Proteomes" id="UP001228019">
    <property type="component" value="Unassembled WGS sequence"/>
</dbReference>
<keyword evidence="2" id="KW-1185">Reference proteome</keyword>
<reference evidence="1 2" key="1">
    <citation type="submission" date="2023-07" db="EMBL/GenBank/DDBJ databases">
        <title>Identification of four novel Pseudomonas species associated with bacterial leaf spot of cucurbits.</title>
        <authorList>
            <person name="Fullem K.R."/>
        </authorList>
    </citation>
    <scope>NUCLEOTIDE SEQUENCE [LARGE SCALE GENOMIC DNA]</scope>
    <source>
        <strain evidence="1 2">K18</strain>
    </source>
</reference>
<dbReference type="EMBL" id="JAUQOP010000011">
    <property type="protein sequence ID" value="MDO7897289.1"/>
    <property type="molecule type" value="Genomic_DNA"/>
</dbReference>
<comment type="caution">
    <text evidence="1">The sequence shown here is derived from an EMBL/GenBank/DDBJ whole genome shotgun (WGS) entry which is preliminary data.</text>
</comment>
<organism evidence="1 2">
    <name type="scientific">Pseudomonas citrulli</name>
    <dbReference type="NCBI Taxonomy" id="3064347"/>
    <lineage>
        <taxon>Bacteria</taxon>
        <taxon>Pseudomonadati</taxon>
        <taxon>Pseudomonadota</taxon>
        <taxon>Gammaproteobacteria</taxon>
        <taxon>Pseudomonadales</taxon>
        <taxon>Pseudomonadaceae</taxon>
        <taxon>Pseudomonas</taxon>
    </lineage>
</organism>
<accession>A0ABT9BXK7</accession>